<gene>
    <name evidence="1" type="ORF">JOC54_000570</name>
</gene>
<keyword evidence="2" id="KW-1185">Reference proteome</keyword>
<protein>
    <submittedName>
        <fullName evidence="1">Uncharacterized protein</fullName>
    </submittedName>
</protein>
<comment type="caution">
    <text evidence="1">The sequence shown here is derived from an EMBL/GenBank/DDBJ whole genome shotgun (WGS) entry which is preliminary data.</text>
</comment>
<dbReference type="Proteomes" id="UP001179280">
    <property type="component" value="Unassembled WGS sequence"/>
</dbReference>
<evidence type="ECO:0000313" key="1">
    <source>
        <dbReference type="EMBL" id="MBM7837339.1"/>
    </source>
</evidence>
<reference evidence="1" key="1">
    <citation type="submission" date="2021-01" db="EMBL/GenBank/DDBJ databases">
        <title>Genomic Encyclopedia of Type Strains, Phase IV (KMG-IV): sequencing the most valuable type-strain genomes for metagenomic binning, comparative biology and taxonomic classification.</title>
        <authorList>
            <person name="Goeker M."/>
        </authorList>
    </citation>
    <scope>NUCLEOTIDE SEQUENCE</scope>
    <source>
        <strain evidence="1">DSM 21943</strain>
    </source>
</reference>
<name>A0ABS2SS57_9BACI</name>
<accession>A0ABS2SS57</accession>
<dbReference type="EMBL" id="JAFBCV010000001">
    <property type="protein sequence ID" value="MBM7837339.1"/>
    <property type="molecule type" value="Genomic_DNA"/>
</dbReference>
<dbReference type="RefSeq" id="WP_157684028.1">
    <property type="nucleotide sequence ID" value="NZ_JAFBCV010000001.1"/>
</dbReference>
<sequence>MMDSVAILKNLHRFEICIETFPNSQPFIFEKHGEIGFSPTSYCYNYRSQSLEQGKPMTVLLDRYGYDNIKNALSRTDLAVFLARQLHL</sequence>
<evidence type="ECO:0000313" key="2">
    <source>
        <dbReference type="Proteomes" id="UP001179280"/>
    </source>
</evidence>
<proteinExistence type="predicted"/>
<organism evidence="1 2">
    <name type="scientific">Shouchella xiaoxiensis</name>
    <dbReference type="NCBI Taxonomy" id="766895"/>
    <lineage>
        <taxon>Bacteria</taxon>
        <taxon>Bacillati</taxon>
        <taxon>Bacillota</taxon>
        <taxon>Bacilli</taxon>
        <taxon>Bacillales</taxon>
        <taxon>Bacillaceae</taxon>
        <taxon>Shouchella</taxon>
    </lineage>
</organism>